<feature type="transmembrane region" description="Helical" evidence="1">
    <location>
        <begin position="67"/>
        <end position="88"/>
    </location>
</feature>
<organism evidence="2 3">
    <name type="scientific">Phyllotreta striolata</name>
    <name type="common">Striped flea beetle</name>
    <name type="synonym">Crioceris striolata</name>
    <dbReference type="NCBI Taxonomy" id="444603"/>
    <lineage>
        <taxon>Eukaryota</taxon>
        <taxon>Metazoa</taxon>
        <taxon>Ecdysozoa</taxon>
        <taxon>Arthropoda</taxon>
        <taxon>Hexapoda</taxon>
        <taxon>Insecta</taxon>
        <taxon>Pterygota</taxon>
        <taxon>Neoptera</taxon>
        <taxon>Endopterygota</taxon>
        <taxon>Coleoptera</taxon>
        <taxon>Polyphaga</taxon>
        <taxon>Cucujiformia</taxon>
        <taxon>Chrysomeloidea</taxon>
        <taxon>Chrysomelidae</taxon>
        <taxon>Galerucinae</taxon>
        <taxon>Alticini</taxon>
        <taxon>Phyllotreta</taxon>
    </lineage>
</organism>
<name>A0A9N9TML1_PHYSR</name>
<evidence type="ECO:0000313" key="2">
    <source>
        <dbReference type="EMBL" id="CAG9859359.1"/>
    </source>
</evidence>
<keyword evidence="3" id="KW-1185">Reference proteome</keyword>
<proteinExistence type="predicted"/>
<feature type="transmembrane region" description="Helical" evidence="1">
    <location>
        <begin position="35"/>
        <end position="61"/>
    </location>
</feature>
<accession>A0A9N9TML1</accession>
<keyword evidence="1" id="KW-0812">Transmembrane</keyword>
<gene>
    <name evidence="2" type="ORF">PHYEVI_LOCUS5733</name>
</gene>
<dbReference type="AlphaFoldDB" id="A0A9N9TML1"/>
<dbReference type="Proteomes" id="UP001153712">
    <property type="component" value="Chromosome 2"/>
</dbReference>
<keyword evidence="1" id="KW-0472">Membrane</keyword>
<dbReference type="EMBL" id="OU900095">
    <property type="protein sequence ID" value="CAG9859359.1"/>
    <property type="molecule type" value="Genomic_DNA"/>
</dbReference>
<evidence type="ECO:0000313" key="3">
    <source>
        <dbReference type="Proteomes" id="UP001153712"/>
    </source>
</evidence>
<reference evidence="2" key="1">
    <citation type="submission" date="2022-01" db="EMBL/GenBank/DDBJ databases">
        <authorList>
            <person name="King R."/>
        </authorList>
    </citation>
    <scope>NUCLEOTIDE SEQUENCE</scope>
</reference>
<sequence length="106" mass="12454">MSVLIVPSLVVQIIKSSLHYLIILKEYSLQVIIPLLKWFLLVSWLTIQILLVPFYFVWVIFYVPLKIFYGGLKLLLVTTALIIVLPLMTFDLMLQYYRGASIREHR</sequence>
<protein>
    <submittedName>
        <fullName evidence="2">Uncharacterized protein</fullName>
    </submittedName>
</protein>
<keyword evidence="1" id="KW-1133">Transmembrane helix</keyword>
<evidence type="ECO:0000256" key="1">
    <source>
        <dbReference type="SAM" id="Phobius"/>
    </source>
</evidence>
<feature type="transmembrane region" description="Helical" evidence="1">
    <location>
        <begin position="6"/>
        <end position="23"/>
    </location>
</feature>